<dbReference type="PANTHER" id="PTHR10778">
    <property type="entry name" value="SOLUTE CARRIER FAMILY 35 MEMBER B"/>
    <property type="match status" value="1"/>
</dbReference>
<evidence type="ECO:0000256" key="7">
    <source>
        <dbReference type="SAM" id="Phobius"/>
    </source>
</evidence>
<evidence type="ECO:0000313" key="8">
    <source>
        <dbReference type="EMBL" id="NDV35069.1"/>
    </source>
</evidence>
<dbReference type="InterPro" id="IPR013657">
    <property type="entry name" value="SCL35B1-4/HUT1"/>
</dbReference>
<reference evidence="8" key="1">
    <citation type="journal article" date="2020" name="J. Eukaryot. Microbiol.">
        <title>De novo Sequencing, Assembly and Annotation of the Transcriptome for the Free-Living Testate Amoeba Arcella intermedia.</title>
        <authorList>
            <person name="Ribeiro G.M."/>
            <person name="Porfirio-Sousa A.L."/>
            <person name="Maurer-Alcala X.X."/>
            <person name="Katz L.A."/>
            <person name="Lahr D.J.G."/>
        </authorList>
    </citation>
    <scope>NUCLEOTIDE SEQUENCE</scope>
</reference>
<proteinExistence type="predicted"/>
<feature type="transmembrane region" description="Helical" evidence="7">
    <location>
        <begin position="33"/>
        <end position="53"/>
    </location>
</feature>
<keyword evidence="5 7" id="KW-1133">Transmembrane helix</keyword>
<organism evidence="8">
    <name type="scientific">Arcella intermedia</name>
    <dbReference type="NCBI Taxonomy" id="1963864"/>
    <lineage>
        <taxon>Eukaryota</taxon>
        <taxon>Amoebozoa</taxon>
        <taxon>Tubulinea</taxon>
        <taxon>Elardia</taxon>
        <taxon>Arcellinida</taxon>
        <taxon>Sphaerothecina</taxon>
        <taxon>Arcellidae</taxon>
        <taxon>Arcella</taxon>
    </lineage>
</organism>
<evidence type="ECO:0000256" key="5">
    <source>
        <dbReference type="ARBA" id="ARBA00022989"/>
    </source>
</evidence>
<feature type="transmembrane region" description="Helical" evidence="7">
    <location>
        <begin position="65"/>
        <end position="86"/>
    </location>
</feature>
<feature type="transmembrane region" description="Helical" evidence="7">
    <location>
        <begin position="194"/>
        <end position="212"/>
    </location>
</feature>
<dbReference type="AlphaFoldDB" id="A0A6B2LDF2"/>
<dbReference type="GO" id="GO:0005459">
    <property type="term" value="F:UDP-galactose transmembrane transporter activity"/>
    <property type="evidence" value="ECO:0007669"/>
    <property type="project" value="TreeGrafter"/>
</dbReference>
<dbReference type="EMBL" id="GIBP01006100">
    <property type="protein sequence ID" value="NDV35069.1"/>
    <property type="molecule type" value="Transcribed_RNA"/>
</dbReference>
<evidence type="ECO:0000256" key="6">
    <source>
        <dbReference type="ARBA" id="ARBA00023136"/>
    </source>
</evidence>
<keyword evidence="2" id="KW-0813">Transport</keyword>
<feature type="transmembrane region" description="Helical" evidence="7">
    <location>
        <begin position="98"/>
        <end position="121"/>
    </location>
</feature>
<sequence length="234" mass="26528">MEYVDGTTKTVVKSVKPLPIMVVGYFFGKRYHLYRWFAVSAVIVGVTMFLLGFETKGKNKKYDETMIEIGIMWSLVALVMDGFVGSTQDNVRKKYKPSASALMLSSNLCALIISLFTDLVYSGEFSKAIEFQQKYPEVIWELMIASIANPFGNHFIFLMVSEFGALQCALVTTVRKFLTILVNSMWLGRWFTPFQILAVVGVFMGLLADSYVSEQEKRKELAAKQAKDDQKKKQ</sequence>
<dbReference type="GO" id="GO:0005460">
    <property type="term" value="F:UDP-glucose transmembrane transporter activity"/>
    <property type="evidence" value="ECO:0007669"/>
    <property type="project" value="TreeGrafter"/>
</dbReference>
<keyword evidence="3 7" id="KW-0812">Transmembrane</keyword>
<dbReference type="GO" id="GO:0000139">
    <property type="term" value="C:Golgi membrane"/>
    <property type="evidence" value="ECO:0007669"/>
    <property type="project" value="TreeGrafter"/>
</dbReference>
<accession>A0A6B2LDF2</accession>
<evidence type="ECO:0000256" key="1">
    <source>
        <dbReference type="ARBA" id="ARBA00004477"/>
    </source>
</evidence>
<keyword evidence="6 7" id="KW-0472">Membrane</keyword>
<evidence type="ECO:0008006" key="9">
    <source>
        <dbReference type="Google" id="ProtNLM"/>
    </source>
</evidence>
<evidence type="ECO:0000256" key="4">
    <source>
        <dbReference type="ARBA" id="ARBA00022824"/>
    </source>
</evidence>
<evidence type="ECO:0000256" key="2">
    <source>
        <dbReference type="ARBA" id="ARBA00022448"/>
    </source>
</evidence>
<dbReference type="Pfam" id="PF08449">
    <property type="entry name" value="UAA"/>
    <property type="match status" value="1"/>
</dbReference>
<name>A0A6B2LDF2_9EUKA</name>
<dbReference type="PANTHER" id="PTHR10778:SF10">
    <property type="entry name" value="SOLUTE CARRIER FAMILY 35 MEMBER B1"/>
    <property type="match status" value="1"/>
</dbReference>
<dbReference type="GO" id="GO:0005789">
    <property type="term" value="C:endoplasmic reticulum membrane"/>
    <property type="evidence" value="ECO:0007669"/>
    <property type="project" value="UniProtKB-SubCell"/>
</dbReference>
<keyword evidence="4" id="KW-0256">Endoplasmic reticulum</keyword>
<comment type="subcellular location">
    <subcellularLocation>
        <location evidence="1">Endoplasmic reticulum membrane</location>
        <topology evidence="1">Multi-pass membrane protein</topology>
    </subcellularLocation>
</comment>
<protein>
    <recommendedName>
        <fullName evidence="9">Sugar phosphate transporter domain-containing protein</fullName>
    </recommendedName>
</protein>
<evidence type="ECO:0000256" key="3">
    <source>
        <dbReference type="ARBA" id="ARBA00022692"/>
    </source>
</evidence>